<protein>
    <recommendedName>
        <fullName evidence="4">SH3 domain-containing protein</fullName>
    </recommendedName>
</protein>
<dbReference type="Proteomes" id="UP001440984">
    <property type="component" value="Unassembled WGS sequence"/>
</dbReference>
<organism evidence="2 3">
    <name type="scientific">Amycolatopsis melonis</name>
    <dbReference type="NCBI Taxonomy" id="3156488"/>
    <lineage>
        <taxon>Bacteria</taxon>
        <taxon>Bacillati</taxon>
        <taxon>Actinomycetota</taxon>
        <taxon>Actinomycetes</taxon>
        <taxon>Pseudonocardiales</taxon>
        <taxon>Pseudonocardiaceae</taxon>
        <taxon>Amycolatopsis</taxon>
    </lineage>
</organism>
<evidence type="ECO:0000256" key="1">
    <source>
        <dbReference type="SAM" id="SignalP"/>
    </source>
</evidence>
<gene>
    <name evidence="2" type="ORF">ABJI51_08315</name>
</gene>
<keyword evidence="3" id="KW-1185">Reference proteome</keyword>
<feature type="signal peptide" evidence="1">
    <location>
        <begin position="1"/>
        <end position="19"/>
    </location>
</feature>
<evidence type="ECO:0000313" key="2">
    <source>
        <dbReference type="EMBL" id="MEQ0559071.1"/>
    </source>
</evidence>
<name>A0ABV0LA49_9PSEU</name>
<evidence type="ECO:0000313" key="3">
    <source>
        <dbReference type="Proteomes" id="UP001440984"/>
    </source>
</evidence>
<sequence>MTKFLRPLAAVGASMRLMASTAGVAAASTESVYTCGFQSSPWCALTLANVNERAQPTSKSAYVATVAKGDAFELWCWSEGESINGDDIWYYGSPNVEPPDRPEGWVTGYWLDTGHDPASQISHC</sequence>
<comment type="caution">
    <text evidence="2">The sequence shown here is derived from an EMBL/GenBank/DDBJ whole genome shotgun (WGS) entry which is preliminary data.</text>
</comment>
<feature type="chain" id="PRO_5046553385" description="SH3 domain-containing protein" evidence="1">
    <location>
        <begin position="20"/>
        <end position="124"/>
    </location>
</feature>
<reference evidence="2 3" key="1">
    <citation type="submission" date="2024-05" db="EMBL/GenBank/DDBJ databases">
        <authorList>
            <person name="Zhao H."/>
            <person name="Xu Y."/>
            <person name="Lin S."/>
            <person name="Spain J.C."/>
            <person name="Zhou N.-Y."/>
        </authorList>
    </citation>
    <scope>NUCLEOTIDE SEQUENCE [LARGE SCALE GENOMIC DNA]</scope>
    <source>
        <strain evidence="2 3">NEAU-NG30</strain>
    </source>
</reference>
<evidence type="ECO:0008006" key="4">
    <source>
        <dbReference type="Google" id="ProtNLM"/>
    </source>
</evidence>
<dbReference type="EMBL" id="JBDZYD010000003">
    <property type="protein sequence ID" value="MEQ0559071.1"/>
    <property type="molecule type" value="Genomic_DNA"/>
</dbReference>
<keyword evidence="1" id="KW-0732">Signal</keyword>
<proteinExistence type="predicted"/>
<dbReference type="RefSeq" id="WP_348948882.1">
    <property type="nucleotide sequence ID" value="NZ_JBDZYD010000003.1"/>
</dbReference>
<accession>A0ABV0LA49</accession>